<keyword evidence="9" id="KW-0611">Plant defense</keyword>
<evidence type="ECO:0000259" key="12">
    <source>
        <dbReference type="Pfam" id="PF23559"/>
    </source>
</evidence>
<feature type="domain" description="Disease resistance protein winged helix" evidence="12">
    <location>
        <begin position="551"/>
        <end position="623"/>
    </location>
</feature>
<keyword evidence="10" id="KW-0067">ATP-binding</keyword>
<dbReference type="Gene3D" id="1.10.10.10">
    <property type="entry name" value="Winged helix-like DNA-binding domain superfamily/Winged helix DNA-binding domain"/>
    <property type="match status" value="1"/>
</dbReference>
<proteinExistence type="inferred from homology"/>
<comment type="similarity">
    <text evidence="3">Belongs to the disease resistance NB-LRR family.</text>
</comment>
<dbReference type="Gene3D" id="3.40.50.300">
    <property type="entry name" value="P-loop containing nucleotide triphosphate hydrolases"/>
    <property type="match status" value="1"/>
</dbReference>
<evidence type="ECO:0000256" key="9">
    <source>
        <dbReference type="ARBA" id="ARBA00022821"/>
    </source>
</evidence>
<organism evidence="13 14">
    <name type="scientific">Oldenlandia corymbosa var. corymbosa</name>
    <dbReference type="NCBI Taxonomy" id="529605"/>
    <lineage>
        <taxon>Eukaryota</taxon>
        <taxon>Viridiplantae</taxon>
        <taxon>Streptophyta</taxon>
        <taxon>Embryophyta</taxon>
        <taxon>Tracheophyta</taxon>
        <taxon>Spermatophyta</taxon>
        <taxon>Magnoliopsida</taxon>
        <taxon>eudicotyledons</taxon>
        <taxon>Gunneridae</taxon>
        <taxon>Pentapetalae</taxon>
        <taxon>asterids</taxon>
        <taxon>lamiids</taxon>
        <taxon>Gentianales</taxon>
        <taxon>Rubiaceae</taxon>
        <taxon>Rubioideae</taxon>
        <taxon>Spermacoceae</taxon>
        <taxon>Hedyotis-Oldenlandia complex</taxon>
        <taxon>Oldenlandia</taxon>
    </lineage>
</organism>
<dbReference type="PANTHER" id="PTHR23155">
    <property type="entry name" value="DISEASE RESISTANCE PROTEIN RP"/>
    <property type="match status" value="1"/>
</dbReference>
<evidence type="ECO:0000256" key="4">
    <source>
        <dbReference type="ARBA" id="ARBA00022490"/>
    </source>
</evidence>
<keyword evidence="7" id="KW-0677">Repeat</keyword>
<dbReference type="EMBL" id="OX459123">
    <property type="protein sequence ID" value="CAI9108504.1"/>
    <property type="molecule type" value="Genomic_DNA"/>
</dbReference>
<keyword evidence="6" id="KW-0381">Hypersensitive response</keyword>
<dbReference type="InterPro" id="IPR032675">
    <property type="entry name" value="LRR_dom_sf"/>
</dbReference>
<dbReference type="FunFam" id="3.40.50.300:FF:001091">
    <property type="entry name" value="Probable disease resistance protein At1g61300"/>
    <property type="match status" value="1"/>
</dbReference>
<dbReference type="GO" id="GO:0005524">
    <property type="term" value="F:ATP binding"/>
    <property type="evidence" value="ECO:0007669"/>
    <property type="project" value="UniProtKB-KW"/>
</dbReference>
<evidence type="ECO:0000256" key="8">
    <source>
        <dbReference type="ARBA" id="ARBA00022741"/>
    </source>
</evidence>
<dbReference type="InterPro" id="IPR027417">
    <property type="entry name" value="P-loop_NTPase"/>
</dbReference>
<dbReference type="SUPFAM" id="SSF52540">
    <property type="entry name" value="P-loop containing nucleoside triphosphate hydrolases"/>
    <property type="match status" value="1"/>
</dbReference>
<dbReference type="Pfam" id="PF23559">
    <property type="entry name" value="WHD_DRP"/>
    <property type="match status" value="1"/>
</dbReference>
<keyword evidence="8" id="KW-0547">Nucleotide-binding</keyword>
<dbReference type="Gene3D" id="3.80.10.10">
    <property type="entry name" value="Ribonuclease Inhibitor"/>
    <property type="match status" value="1"/>
</dbReference>
<evidence type="ECO:0000256" key="10">
    <source>
        <dbReference type="ARBA" id="ARBA00022840"/>
    </source>
</evidence>
<gene>
    <name evidence="13" type="ORF">OLC1_LOCUS16585</name>
</gene>
<dbReference type="InterPro" id="IPR002182">
    <property type="entry name" value="NB-ARC"/>
</dbReference>
<dbReference type="CDD" id="cd14798">
    <property type="entry name" value="RX-CC_like"/>
    <property type="match status" value="1"/>
</dbReference>
<accession>A0AAV1DL78</accession>
<evidence type="ECO:0000313" key="14">
    <source>
        <dbReference type="Proteomes" id="UP001161247"/>
    </source>
</evidence>
<evidence type="ECO:0000313" key="13">
    <source>
        <dbReference type="EMBL" id="CAI9108504.1"/>
    </source>
</evidence>
<dbReference type="InterPro" id="IPR038005">
    <property type="entry name" value="RX-like_CC"/>
</dbReference>
<name>A0AAV1DL78_OLDCO</name>
<dbReference type="GO" id="GO:0043531">
    <property type="term" value="F:ADP binding"/>
    <property type="evidence" value="ECO:0007669"/>
    <property type="project" value="InterPro"/>
</dbReference>
<dbReference type="GO" id="GO:0005737">
    <property type="term" value="C:cytoplasm"/>
    <property type="evidence" value="ECO:0007669"/>
    <property type="project" value="UniProtKB-SubCell"/>
</dbReference>
<evidence type="ECO:0000256" key="2">
    <source>
        <dbReference type="ARBA" id="ARBA00004496"/>
    </source>
</evidence>
<dbReference type="Gene3D" id="1.10.8.430">
    <property type="entry name" value="Helical domain of apoptotic protease-activating factors"/>
    <property type="match status" value="1"/>
</dbReference>
<feature type="domain" description="NB-ARC" evidence="11">
    <location>
        <begin position="299"/>
        <end position="465"/>
    </location>
</feature>
<keyword evidence="4" id="KW-0963">Cytoplasm</keyword>
<dbReference type="InterPro" id="IPR058922">
    <property type="entry name" value="WHD_DRP"/>
</dbReference>
<keyword evidence="14" id="KW-1185">Reference proteome</keyword>
<evidence type="ECO:0000256" key="1">
    <source>
        <dbReference type="ARBA" id="ARBA00002074"/>
    </source>
</evidence>
<dbReference type="GO" id="GO:0051607">
    <property type="term" value="P:defense response to virus"/>
    <property type="evidence" value="ECO:0007669"/>
    <property type="project" value="UniProtKB-ARBA"/>
</dbReference>
<dbReference type="InterPro" id="IPR036388">
    <property type="entry name" value="WH-like_DNA-bd_sf"/>
</dbReference>
<dbReference type="SUPFAM" id="SSF52058">
    <property type="entry name" value="L domain-like"/>
    <property type="match status" value="1"/>
</dbReference>
<dbReference type="FunFam" id="1.10.10.10:FF:000322">
    <property type="entry name" value="Probable disease resistance protein At1g63360"/>
    <property type="match status" value="1"/>
</dbReference>
<evidence type="ECO:0000256" key="6">
    <source>
        <dbReference type="ARBA" id="ARBA00022667"/>
    </source>
</evidence>
<sequence length="1020" mass="117155">MAHAWSTTVDSAVEELGWLKQINQSGSPELVLRQEFKFLMRFTIWLFTYPSKDFVEILKDNLIFMTSFIMDLTPKEETVTSAAGVEVLLRLRAKVVVDELLSLIFSLQKDRSTVEDISSLQLKIDKVKAKIRELFYVPFLNPLDFTFPMTNVLGSVNFFLENLKAMVSRMAFGKNQVMIIQAKLISFKSFLEDIMDKAKEIDDQTNLWRRIVKLVFIAEHVISSCLVKNHPIWYDMLRLSDVILAFNLIEIKVKRYSEHQKHKNRLMTSSVTKCSHVSRRQVIPSSLEDVMVDLKDESMKITEKLNLRTKQLQIVSIVGMAGLGKTTIAKKVYHDPSTTYNFERRAWCCVSQSYNLREMFLDILTDVTGVDARQSDYESTDDDLALKLRRSLRQLRYLIVLDDIWNMEAWECLKPSFPDDKKGSRIIFTSRIQNLVWQAELINCSVHSLRSLSDRESWELFHRKLCHYHGSPLDEEQSKLGKSIVKNCKGLPLSVVLVAGILAGQDIESWKQIECSTSSKFVSEGCMDVLELSYNHLPNHLKPCLLYVGGFPEDTVIKAQKLMSLWIAEGLVPRSDNKSISLYKVAEDYLSDLSSRSLVIPEKRSFNGSIKVCRVHDLIHDLCLVKSRKDNFLQPVQDNDIISVSHSALNPLNYESYYRLCISAEWTKFINAKPAGPLARSLVALRGDEKWKIVSCASDIFHTFRLLNVLDLECVKIDGPFPKEVTLMVNLRYLAIYCVASELPSSIANLWNLEILILLKGSSDGLFSLPRTFVGMKSLRYISIPWVLLSDGLEDHEHSQLEHLEMFSMLYAKTANQLKFFLRRLPRLRKLKCDLFFFFEDDQFLGLSRLTQLESLDVKGPGSLSDSKKWDHFPVLDFPGSLRKLSLQRFLLPWSAMSTIGQLPNLEVLKLNNEAFSGGRWDVEDGAFLKLKYLQLNTLDFEEWTVQDDPFPCLEQLIVKRCPRLHGIPPDLGNITTLKKIKMYRSAQASSSVREIFEEQRELGNDFLEVVIDGDHLKRP</sequence>
<dbReference type="AlphaFoldDB" id="A0AAV1DL78"/>
<comment type="subcellular location">
    <subcellularLocation>
        <location evidence="2">Cytoplasm</location>
    </subcellularLocation>
</comment>
<dbReference type="PRINTS" id="PR00364">
    <property type="entry name" value="DISEASERSIST"/>
</dbReference>
<dbReference type="PANTHER" id="PTHR23155:SF1152">
    <property type="entry name" value="AAA+ ATPASE DOMAIN-CONTAINING PROTEIN"/>
    <property type="match status" value="1"/>
</dbReference>
<evidence type="ECO:0000256" key="7">
    <source>
        <dbReference type="ARBA" id="ARBA00022737"/>
    </source>
</evidence>
<dbReference type="InterPro" id="IPR044974">
    <property type="entry name" value="Disease_R_plants"/>
</dbReference>
<dbReference type="Pfam" id="PF00931">
    <property type="entry name" value="NB-ARC"/>
    <property type="match status" value="1"/>
</dbReference>
<dbReference type="Proteomes" id="UP001161247">
    <property type="component" value="Chromosome 6"/>
</dbReference>
<dbReference type="GO" id="GO:0009626">
    <property type="term" value="P:plant-type hypersensitive response"/>
    <property type="evidence" value="ECO:0007669"/>
    <property type="project" value="UniProtKB-KW"/>
</dbReference>
<reference evidence="13" key="1">
    <citation type="submission" date="2023-03" db="EMBL/GenBank/DDBJ databases">
        <authorList>
            <person name="Julca I."/>
        </authorList>
    </citation>
    <scope>NUCLEOTIDE SEQUENCE</scope>
</reference>
<keyword evidence="5" id="KW-0433">Leucine-rich repeat</keyword>
<evidence type="ECO:0000259" key="11">
    <source>
        <dbReference type="Pfam" id="PF00931"/>
    </source>
</evidence>
<comment type="function">
    <text evidence="1">Confers resistance to late blight (Phytophthora infestans) races carrying the avirulence gene Avr1. Resistance proteins guard the plant against pathogens that contain an appropriate avirulence protein via an indirect interaction with this avirulence protein. That triggers a defense system including the hypersensitive response, which restricts the pathogen growth.</text>
</comment>
<protein>
    <submittedName>
        <fullName evidence="13">OLC1v1008103C1</fullName>
    </submittedName>
</protein>
<dbReference type="InterPro" id="IPR042197">
    <property type="entry name" value="Apaf_helical"/>
</dbReference>
<evidence type="ECO:0000256" key="5">
    <source>
        <dbReference type="ARBA" id="ARBA00022614"/>
    </source>
</evidence>
<evidence type="ECO:0000256" key="3">
    <source>
        <dbReference type="ARBA" id="ARBA00008894"/>
    </source>
</evidence>